<accession>A0A7S3P7D7</accession>
<sequence length="134" mass="15016">MFSRKFLFRLLLAAICVVSVSLAQECADEGKTAIDPSCPDRDHLMRCAAVHLDENKNGKLDREELQGAIDRLNWLARGVLQILGSVDKMMQKCDVDGDGAISINYDMQHNKETCLATCFKKRAFKSAFFPDCDL</sequence>
<feature type="domain" description="EF-hand" evidence="3">
    <location>
        <begin position="40"/>
        <end position="75"/>
    </location>
</feature>
<feature type="signal peptide" evidence="2">
    <location>
        <begin position="1"/>
        <end position="23"/>
    </location>
</feature>
<gene>
    <name evidence="4" type="ORF">ACOF00016_LOCUS10129</name>
</gene>
<evidence type="ECO:0000256" key="2">
    <source>
        <dbReference type="SAM" id="SignalP"/>
    </source>
</evidence>
<protein>
    <recommendedName>
        <fullName evidence="3">EF-hand domain-containing protein</fullName>
    </recommendedName>
</protein>
<dbReference type="GO" id="GO:0005509">
    <property type="term" value="F:calcium ion binding"/>
    <property type="evidence" value="ECO:0007669"/>
    <property type="project" value="InterPro"/>
</dbReference>
<dbReference type="PROSITE" id="PS00018">
    <property type="entry name" value="EF_HAND_1"/>
    <property type="match status" value="1"/>
</dbReference>
<dbReference type="InterPro" id="IPR018247">
    <property type="entry name" value="EF_Hand_1_Ca_BS"/>
</dbReference>
<evidence type="ECO:0000256" key="1">
    <source>
        <dbReference type="ARBA" id="ARBA00022837"/>
    </source>
</evidence>
<dbReference type="PROSITE" id="PS50222">
    <property type="entry name" value="EF_HAND_2"/>
    <property type="match status" value="1"/>
</dbReference>
<dbReference type="CDD" id="cd00051">
    <property type="entry name" value="EFh"/>
    <property type="match status" value="1"/>
</dbReference>
<dbReference type="InterPro" id="IPR011992">
    <property type="entry name" value="EF-hand-dom_pair"/>
</dbReference>
<evidence type="ECO:0000313" key="4">
    <source>
        <dbReference type="EMBL" id="CAE0412869.1"/>
    </source>
</evidence>
<evidence type="ECO:0000259" key="3">
    <source>
        <dbReference type="PROSITE" id="PS50222"/>
    </source>
</evidence>
<dbReference type="Gene3D" id="1.10.238.10">
    <property type="entry name" value="EF-hand"/>
    <property type="match status" value="1"/>
</dbReference>
<dbReference type="EMBL" id="HBIM01012332">
    <property type="protein sequence ID" value="CAE0412869.1"/>
    <property type="molecule type" value="Transcribed_RNA"/>
</dbReference>
<organism evidence="4">
    <name type="scientific">Amphora coffeiformis</name>
    <dbReference type="NCBI Taxonomy" id="265554"/>
    <lineage>
        <taxon>Eukaryota</taxon>
        <taxon>Sar</taxon>
        <taxon>Stramenopiles</taxon>
        <taxon>Ochrophyta</taxon>
        <taxon>Bacillariophyta</taxon>
        <taxon>Bacillariophyceae</taxon>
        <taxon>Bacillariophycidae</taxon>
        <taxon>Thalassiophysales</taxon>
        <taxon>Catenulaceae</taxon>
        <taxon>Amphora</taxon>
    </lineage>
</organism>
<keyword evidence="1" id="KW-0106">Calcium</keyword>
<feature type="chain" id="PRO_5030807382" description="EF-hand domain-containing protein" evidence="2">
    <location>
        <begin position="24"/>
        <end position="134"/>
    </location>
</feature>
<proteinExistence type="predicted"/>
<reference evidence="4" key="1">
    <citation type="submission" date="2021-01" db="EMBL/GenBank/DDBJ databases">
        <authorList>
            <person name="Corre E."/>
            <person name="Pelletier E."/>
            <person name="Niang G."/>
            <person name="Scheremetjew M."/>
            <person name="Finn R."/>
            <person name="Kale V."/>
            <person name="Holt S."/>
            <person name="Cochrane G."/>
            <person name="Meng A."/>
            <person name="Brown T."/>
            <person name="Cohen L."/>
        </authorList>
    </citation>
    <scope>NUCLEOTIDE SEQUENCE</scope>
    <source>
        <strain evidence="4">CCMP127</strain>
    </source>
</reference>
<dbReference type="InterPro" id="IPR002048">
    <property type="entry name" value="EF_hand_dom"/>
</dbReference>
<name>A0A7S3P7D7_9STRA</name>
<keyword evidence="2" id="KW-0732">Signal</keyword>
<dbReference type="AlphaFoldDB" id="A0A7S3P7D7"/>
<dbReference type="SUPFAM" id="SSF47473">
    <property type="entry name" value="EF-hand"/>
    <property type="match status" value="1"/>
</dbReference>